<evidence type="ECO:0000313" key="1">
    <source>
        <dbReference type="Proteomes" id="UP000036681"/>
    </source>
</evidence>
<dbReference type="Proteomes" id="UP000036681">
    <property type="component" value="Unplaced"/>
</dbReference>
<name>A0A0M3IGF4_ASCLU</name>
<evidence type="ECO:0000313" key="2">
    <source>
        <dbReference type="WBParaSite" id="ALUE_0001737601-mRNA-1"/>
    </source>
</evidence>
<dbReference type="WBParaSite" id="ALUE_0001737601-mRNA-1">
    <property type="protein sequence ID" value="ALUE_0001737601-mRNA-1"/>
    <property type="gene ID" value="ALUE_0001737601"/>
</dbReference>
<dbReference type="AlphaFoldDB" id="A0A0M3IGF4"/>
<accession>A0A0M3IGF4</accession>
<proteinExistence type="predicted"/>
<keyword evidence="1" id="KW-1185">Reference proteome</keyword>
<protein>
    <submittedName>
        <fullName evidence="2">Uncharacterized protein</fullName>
    </submittedName>
</protein>
<organism evidence="1 2">
    <name type="scientific">Ascaris lumbricoides</name>
    <name type="common">Giant roundworm</name>
    <dbReference type="NCBI Taxonomy" id="6252"/>
    <lineage>
        <taxon>Eukaryota</taxon>
        <taxon>Metazoa</taxon>
        <taxon>Ecdysozoa</taxon>
        <taxon>Nematoda</taxon>
        <taxon>Chromadorea</taxon>
        <taxon>Rhabditida</taxon>
        <taxon>Spirurina</taxon>
        <taxon>Ascaridomorpha</taxon>
        <taxon>Ascaridoidea</taxon>
        <taxon>Ascarididae</taxon>
        <taxon>Ascaris</taxon>
    </lineage>
</organism>
<sequence length="52" mass="6130">MYQDSLFRYAVDVAVFLSSQFLRLLEQNECSFSIELSPVHKLTLQLYPQDVF</sequence>
<reference evidence="2" key="1">
    <citation type="submission" date="2017-02" db="UniProtKB">
        <authorList>
            <consortium name="WormBaseParasite"/>
        </authorList>
    </citation>
    <scope>IDENTIFICATION</scope>
</reference>